<accession>A0ABR7IXS4</accession>
<dbReference type="Pfam" id="PF12759">
    <property type="entry name" value="HTH_Tnp_IS1"/>
    <property type="match status" value="1"/>
</dbReference>
<evidence type="ECO:0000259" key="1">
    <source>
        <dbReference type="Pfam" id="PF12759"/>
    </source>
</evidence>
<dbReference type="PANTHER" id="PTHR33293">
    <property type="entry name" value="INSERTION ELEMENT IS1 1 PROTEIN INSB-RELATED"/>
    <property type="match status" value="1"/>
</dbReference>
<evidence type="ECO:0000313" key="3">
    <source>
        <dbReference type="Proteomes" id="UP000605990"/>
    </source>
</evidence>
<dbReference type="InterPro" id="IPR051354">
    <property type="entry name" value="Transposase_27_IS1"/>
</dbReference>
<keyword evidence="3" id="KW-1185">Reference proteome</keyword>
<name>A0ABR7IXS4_9FLAO</name>
<dbReference type="PANTHER" id="PTHR33293:SF2">
    <property type="entry name" value="TRANSPOSASE"/>
    <property type="match status" value="1"/>
</dbReference>
<dbReference type="NCBIfam" id="NF033558">
    <property type="entry name" value="transpos_IS1"/>
    <property type="match status" value="1"/>
</dbReference>
<dbReference type="InterPro" id="IPR024431">
    <property type="entry name" value="InsA_HTH_dom"/>
</dbReference>
<dbReference type="Proteomes" id="UP000605990">
    <property type="component" value="Unassembled WGS sequence"/>
</dbReference>
<gene>
    <name evidence="2" type="ORF">H8R27_06425</name>
</gene>
<dbReference type="RefSeq" id="WP_166126885.1">
    <property type="nucleotide sequence ID" value="NZ_JAANOQ010000004.1"/>
</dbReference>
<organism evidence="2 3">
    <name type="scientific">Flavobacterium bernardetii</name>
    <dbReference type="NCBI Taxonomy" id="2813823"/>
    <lineage>
        <taxon>Bacteria</taxon>
        <taxon>Pseudomonadati</taxon>
        <taxon>Bacteroidota</taxon>
        <taxon>Flavobacteriia</taxon>
        <taxon>Flavobacteriales</taxon>
        <taxon>Flavobacteriaceae</taxon>
        <taxon>Flavobacterium</taxon>
    </lineage>
</organism>
<sequence>MEIRCNYCNEKCIKNGFQSNGNQRYKCSFCRKRQQSNYTYNAYKHSINQEIIQFTKEGLGIRSTARILKISTTTLLKRIITIATNIHQPIISKGKTYEVDEMCTYIRHKRNFIWLVYALEKESKNIVSFNVGKRTNKTLSRVVDTLKLSEAKRIFTDRLKNYRYLIDEKLHSVKRFGTNHIERKNLTLRTHLKRLNRRTICFSKSMSILVSILKIYFWY</sequence>
<proteinExistence type="predicted"/>
<evidence type="ECO:0000313" key="2">
    <source>
        <dbReference type="EMBL" id="MBC5834518.1"/>
    </source>
</evidence>
<dbReference type="InterPro" id="IPR005063">
    <property type="entry name" value="Transposase_27"/>
</dbReference>
<dbReference type="Pfam" id="PF03400">
    <property type="entry name" value="DDE_Tnp_IS1"/>
    <property type="match status" value="1"/>
</dbReference>
<reference evidence="2 3" key="1">
    <citation type="submission" date="2020-08" db="EMBL/GenBank/DDBJ databases">
        <title>Description of novel Flavobacterium F-408 isolate.</title>
        <authorList>
            <person name="Saticioglu I.B."/>
            <person name="Duman M."/>
            <person name="Altun S."/>
        </authorList>
    </citation>
    <scope>NUCLEOTIDE SEQUENCE [LARGE SCALE GENOMIC DNA]</scope>
    <source>
        <strain evidence="2 3">F-408</strain>
    </source>
</reference>
<dbReference type="EMBL" id="JACRUN010000003">
    <property type="protein sequence ID" value="MBC5834518.1"/>
    <property type="molecule type" value="Genomic_DNA"/>
</dbReference>
<feature type="domain" description="Insertion element IS1 protein InsA helix-turn-helix" evidence="1">
    <location>
        <begin position="38"/>
        <end position="77"/>
    </location>
</feature>
<comment type="caution">
    <text evidence="2">The sequence shown here is derived from an EMBL/GenBank/DDBJ whole genome shotgun (WGS) entry which is preliminary data.</text>
</comment>
<protein>
    <submittedName>
        <fullName evidence="2">IS1 family transposase</fullName>
    </submittedName>
</protein>